<dbReference type="EMBL" id="QLSV01000002">
    <property type="protein sequence ID" value="RAR50309.1"/>
    <property type="molecule type" value="Genomic_DNA"/>
</dbReference>
<proteinExistence type="predicted"/>
<protein>
    <submittedName>
        <fullName evidence="1">Uncharacterized protein</fullName>
    </submittedName>
</protein>
<gene>
    <name evidence="1" type="ORF">B0I10_102105</name>
</gene>
<name>A0A328X4T0_9FLAO</name>
<accession>A0A328X4T0</accession>
<keyword evidence="2" id="KW-1185">Reference proteome</keyword>
<comment type="caution">
    <text evidence="1">The sequence shown here is derived from an EMBL/GenBank/DDBJ whole genome shotgun (WGS) entry which is preliminary data.</text>
</comment>
<dbReference type="Proteomes" id="UP000249518">
    <property type="component" value="Unassembled WGS sequence"/>
</dbReference>
<reference evidence="1 2" key="1">
    <citation type="submission" date="2018-06" db="EMBL/GenBank/DDBJ databases">
        <title>Genomic Encyclopedia of Type Strains, Phase III (KMG-III): the genomes of soil and plant-associated and newly described type strains.</title>
        <authorList>
            <person name="Whitman W."/>
        </authorList>
    </citation>
    <scope>NUCLEOTIDE SEQUENCE [LARGE SCALE GENOMIC DNA]</scope>
    <source>
        <strain evidence="1 2">CGMCC 1.12504</strain>
    </source>
</reference>
<evidence type="ECO:0000313" key="2">
    <source>
        <dbReference type="Proteomes" id="UP000249518"/>
    </source>
</evidence>
<dbReference type="AlphaFoldDB" id="A0A328X4T0"/>
<evidence type="ECO:0000313" key="1">
    <source>
        <dbReference type="EMBL" id="RAR50309.1"/>
    </source>
</evidence>
<sequence>MLVCVNLCCCNKKNQTVLIIGSHNLEIMIDDFEVCQSGQNIEISFDSIANEKIKTVKADRIQLKNESQEVEIFTFNILYSPKSDVSHQSPINPKGYLTTFKNGNRFSIDILSKNKLEILKVLDKEVVEKCNE</sequence>
<organism evidence="1 2">
    <name type="scientific">Flavobacterium lacus</name>
    <dbReference type="NCBI Taxonomy" id="1353778"/>
    <lineage>
        <taxon>Bacteria</taxon>
        <taxon>Pseudomonadati</taxon>
        <taxon>Bacteroidota</taxon>
        <taxon>Flavobacteriia</taxon>
        <taxon>Flavobacteriales</taxon>
        <taxon>Flavobacteriaceae</taxon>
        <taxon>Flavobacterium</taxon>
    </lineage>
</organism>